<proteinExistence type="predicted"/>
<sequence length="79" mass="8947">MSDAIRPSHYDVGVEGEVECLAAIKTATKGLSGLEAYTTGACIKYLWRWKRKNGVEDLRKTVEYIERLIQDLEENENGN</sequence>
<comment type="caution">
    <text evidence="1">The sequence shown here is derived from an EMBL/GenBank/DDBJ whole genome shotgun (WGS) entry which is preliminary data.</text>
</comment>
<gene>
    <name evidence="1" type="ORF">FKV70_19095</name>
</gene>
<name>A0ABY3B773_9BACL</name>
<evidence type="ECO:0000313" key="1">
    <source>
        <dbReference type="EMBL" id="TQR97340.1"/>
    </source>
</evidence>
<evidence type="ECO:0000313" key="2">
    <source>
        <dbReference type="Proteomes" id="UP000319219"/>
    </source>
</evidence>
<accession>A0ABY3B773</accession>
<dbReference type="RefSeq" id="WP_142613854.1">
    <property type="nucleotide sequence ID" value="NZ_VIJZ01000008.1"/>
</dbReference>
<dbReference type="EMBL" id="VIJZ01000008">
    <property type="protein sequence ID" value="TQR97340.1"/>
    <property type="molecule type" value="Genomic_DNA"/>
</dbReference>
<dbReference type="InterPro" id="IPR021739">
    <property type="entry name" value="SaV-like"/>
</dbReference>
<dbReference type="Pfam" id="PF11753">
    <property type="entry name" value="DUF3310"/>
    <property type="match status" value="1"/>
</dbReference>
<protein>
    <submittedName>
        <fullName evidence="1">DUF3310 domain-containing protein</fullName>
    </submittedName>
</protein>
<dbReference type="Proteomes" id="UP000319219">
    <property type="component" value="Unassembled WGS sequence"/>
</dbReference>
<keyword evidence="2" id="KW-1185">Reference proteome</keyword>
<reference evidence="1 2" key="1">
    <citation type="submission" date="2019-07" db="EMBL/GenBank/DDBJ databases">
        <title>Paenibacillus ottowii sp. nov. isolated from a fermentation system processing bovine manure.</title>
        <authorList>
            <person name="Velazquez L.F."/>
            <person name="Rajbanshi S."/>
            <person name="Guan S."/>
            <person name="Hinchee M."/>
            <person name="Welsh A."/>
        </authorList>
    </citation>
    <scope>NUCLEOTIDE SEQUENCE [LARGE SCALE GENOMIC DNA]</scope>
    <source>
        <strain evidence="1 2">MS2379</strain>
    </source>
</reference>
<organism evidence="1 2">
    <name type="scientific">Paenibacillus ottowii</name>
    <dbReference type="NCBI Taxonomy" id="2315729"/>
    <lineage>
        <taxon>Bacteria</taxon>
        <taxon>Bacillati</taxon>
        <taxon>Bacillota</taxon>
        <taxon>Bacilli</taxon>
        <taxon>Bacillales</taxon>
        <taxon>Paenibacillaceae</taxon>
        <taxon>Paenibacillus</taxon>
    </lineage>
</organism>